<dbReference type="Pfam" id="PF02518">
    <property type="entry name" value="HATPase_c"/>
    <property type="match status" value="1"/>
</dbReference>
<keyword evidence="4 9" id="KW-0808">Transferase</keyword>
<dbReference type="InterPro" id="IPR003594">
    <property type="entry name" value="HATPase_dom"/>
</dbReference>
<feature type="domain" description="HAMP" evidence="8">
    <location>
        <begin position="303"/>
        <end position="355"/>
    </location>
</feature>
<keyword evidence="7" id="KW-1133">Transmembrane helix</keyword>
<dbReference type="Gene3D" id="6.10.340.10">
    <property type="match status" value="1"/>
</dbReference>
<evidence type="ECO:0000256" key="5">
    <source>
        <dbReference type="ARBA" id="ARBA00022777"/>
    </source>
</evidence>
<accession>A0ABW4YQ81</accession>
<reference evidence="10" key="1">
    <citation type="journal article" date="2019" name="Int. J. Syst. Evol. Microbiol.">
        <title>The Global Catalogue of Microorganisms (GCM) 10K type strain sequencing project: providing services to taxonomists for standard genome sequencing and annotation.</title>
        <authorList>
            <consortium name="The Broad Institute Genomics Platform"/>
            <consortium name="The Broad Institute Genome Sequencing Center for Infectious Disease"/>
            <person name="Wu L."/>
            <person name="Ma J."/>
        </authorList>
    </citation>
    <scope>NUCLEOTIDE SEQUENCE [LARGE SCALE GENOMIC DNA]</scope>
    <source>
        <strain evidence="10">GH52</strain>
    </source>
</reference>
<evidence type="ECO:0000256" key="2">
    <source>
        <dbReference type="ARBA" id="ARBA00022475"/>
    </source>
</evidence>
<dbReference type="RefSeq" id="WP_377775161.1">
    <property type="nucleotide sequence ID" value="NZ_JBHUHO010000047.1"/>
</dbReference>
<evidence type="ECO:0000256" key="6">
    <source>
        <dbReference type="ARBA" id="ARBA00023136"/>
    </source>
</evidence>
<comment type="subcellular location">
    <subcellularLocation>
        <location evidence="1">Cell membrane</location>
        <topology evidence="1">Multi-pass membrane protein</topology>
    </subcellularLocation>
</comment>
<dbReference type="EMBL" id="JBHUHO010000047">
    <property type="protein sequence ID" value="MFD2117836.1"/>
    <property type="molecule type" value="Genomic_DNA"/>
</dbReference>
<evidence type="ECO:0000256" key="3">
    <source>
        <dbReference type="ARBA" id="ARBA00022553"/>
    </source>
</evidence>
<dbReference type="SUPFAM" id="SSF55874">
    <property type="entry name" value="ATPase domain of HSP90 chaperone/DNA topoisomerase II/histidine kinase"/>
    <property type="match status" value="1"/>
</dbReference>
<dbReference type="PANTHER" id="PTHR34220:SF7">
    <property type="entry name" value="SENSOR HISTIDINE KINASE YPDA"/>
    <property type="match status" value="1"/>
</dbReference>
<sequence length="578" mass="67205">MKFRWNSMFVKILIMFLLLIIPLYGASIWFTKYSSKQMHSELEHSNQSVLQFHYATLQFELQRMSDLLLEYAVDSVIADFDTLVPILSNYEKDFRLNEILQKMKQMKASSSYLADVRFYIPSSQKIVSAKQGISTIADEQWQGLLKTRGNLSGNIVVYENHLYVMHAVPTLLDSSLTPNFILVAEISKKELLKQINLIGKGTDSGAFIQFTPFAFQLGDEESLQVATHYQPSNPIDYKVGVIPYESKDTLFYAIVDPNYGFELVSYIQKQVMLQPIRHYYFWMLLLTMVSFLLVVLFSYGIYLFIHRPLFRLVRGFRTVERGDIALLRDEKRTDEFGYLYEQFDKMQKKLYVLIQDNYVQRIRMQDAELKHLQSQIAPHFLYNSLFTIKQMAELENIEDIKQFSDYLGQYFRFMTRDYKKEMQLGEEWEHALIYLHIQEIRFSHRIAMDIEPLPKHYASLLVPRIILQPLVENVFKHGLANITSGGYLYMNVKAHPQALTITIADNGGSLTDTKLFQLQNQLRNITTTGIQGEITGLMNVHQRLQMYFGITYGLTLERSSLGGLKIVVSLPLQNKEGE</sequence>
<evidence type="ECO:0000313" key="10">
    <source>
        <dbReference type="Proteomes" id="UP001597362"/>
    </source>
</evidence>
<dbReference type="Gene3D" id="3.30.565.10">
    <property type="entry name" value="Histidine kinase-like ATPase, C-terminal domain"/>
    <property type="match status" value="1"/>
</dbReference>
<evidence type="ECO:0000256" key="1">
    <source>
        <dbReference type="ARBA" id="ARBA00004651"/>
    </source>
</evidence>
<feature type="transmembrane region" description="Helical" evidence="7">
    <location>
        <begin position="279"/>
        <end position="305"/>
    </location>
</feature>
<name>A0ABW4YQ81_9BACL</name>
<evidence type="ECO:0000256" key="7">
    <source>
        <dbReference type="SAM" id="Phobius"/>
    </source>
</evidence>
<dbReference type="GO" id="GO:0004673">
    <property type="term" value="F:protein histidine kinase activity"/>
    <property type="evidence" value="ECO:0007669"/>
    <property type="project" value="UniProtKB-EC"/>
</dbReference>
<gene>
    <name evidence="9" type="ORF">ACFSJH_19060</name>
</gene>
<dbReference type="InterPro" id="IPR003660">
    <property type="entry name" value="HAMP_dom"/>
</dbReference>
<keyword evidence="6 7" id="KW-0472">Membrane</keyword>
<dbReference type="InterPro" id="IPR050640">
    <property type="entry name" value="Bact_2-comp_sensor_kinase"/>
</dbReference>
<dbReference type="Pfam" id="PF06580">
    <property type="entry name" value="His_kinase"/>
    <property type="match status" value="1"/>
</dbReference>
<dbReference type="InterPro" id="IPR010559">
    <property type="entry name" value="Sig_transdc_His_kin_internal"/>
</dbReference>
<keyword evidence="3" id="KW-0597">Phosphoprotein</keyword>
<keyword evidence="5 9" id="KW-0418">Kinase</keyword>
<dbReference type="CDD" id="cd06225">
    <property type="entry name" value="HAMP"/>
    <property type="match status" value="1"/>
</dbReference>
<dbReference type="EC" id="2.7.13.3" evidence="9"/>
<dbReference type="PANTHER" id="PTHR34220">
    <property type="entry name" value="SENSOR HISTIDINE KINASE YPDA"/>
    <property type="match status" value="1"/>
</dbReference>
<dbReference type="PROSITE" id="PS50885">
    <property type="entry name" value="HAMP"/>
    <property type="match status" value="1"/>
</dbReference>
<dbReference type="SUPFAM" id="SSF158472">
    <property type="entry name" value="HAMP domain-like"/>
    <property type="match status" value="1"/>
</dbReference>
<proteinExistence type="predicted"/>
<keyword evidence="2" id="KW-1003">Cell membrane</keyword>
<evidence type="ECO:0000313" key="9">
    <source>
        <dbReference type="EMBL" id="MFD2117836.1"/>
    </source>
</evidence>
<protein>
    <submittedName>
        <fullName evidence="9">Sensor histidine kinase</fullName>
        <ecNumber evidence="9">2.7.13.3</ecNumber>
    </submittedName>
</protein>
<dbReference type="Proteomes" id="UP001597362">
    <property type="component" value="Unassembled WGS sequence"/>
</dbReference>
<dbReference type="InterPro" id="IPR036890">
    <property type="entry name" value="HATPase_C_sf"/>
</dbReference>
<keyword evidence="7" id="KW-0812">Transmembrane</keyword>
<organism evidence="9 10">
    <name type="scientific">Paenibacillus yanchengensis</name>
    <dbReference type="NCBI Taxonomy" id="2035833"/>
    <lineage>
        <taxon>Bacteria</taxon>
        <taxon>Bacillati</taxon>
        <taxon>Bacillota</taxon>
        <taxon>Bacilli</taxon>
        <taxon>Bacillales</taxon>
        <taxon>Paenibacillaceae</taxon>
        <taxon>Paenibacillus</taxon>
    </lineage>
</organism>
<evidence type="ECO:0000259" key="8">
    <source>
        <dbReference type="PROSITE" id="PS50885"/>
    </source>
</evidence>
<comment type="caution">
    <text evidence="9">The sequence shown here is derived from an EMBL/GenBank/DDBJ whole genome shotgun (WGS) entry which is preliminary data.</text>
</comment>
<keyword evidence="10" id="KW-1185">Reference proteome</keyword>
<evidence type="ECO:0000256" key="4">
    <source>
        <dbReference type="ARBA" id="ARBA00022679"/>
    </source>
</evidence>